<comment type="similarity">
    <text evidence="2 8">Belongs to the DP1 family.</text>
</comment>
<keyword evidence="6 8" id="KW-0472">Membrane</keyword>
<dbReference type="PANTHER" id="PTHR12300">
    <property type="entry name" value="HVA22-LIKE PROTEINS"/>
    <property type="match status" value="1"/>
</dbReference>
<evidence type="ECO:0000256" key="8">
    <source>
        <dbReference type="RuleBase" id="RU362006"/>
    </source>
</evidence>
<evidence type="ECO:0000313" key="10">
    <source>
        <dbReference type="Proteomes" id="UP000095009"/>
    </source>
</evidence>
<dbReference type="GO" id="GO:1990809">
    <property type="term" value="P:endoplasmic reticulum tubular network membrane organization"/>
    <property type="evidence" value="ECO:0007669"/>
    <property type="project" value="EnsemblFungi"/>
</dbReference>
<evidence type="ECO:0000313" key="9">
    <source>
        <dbReference type="EMBL" id="ODQ66774.1"/>
    </source>
</evidence>
<comment type="subcellular location">
    <subcellularLocation>
        <location evidence="1 8">Membrane</location>
        <topology evidence="1 8">Multi-pass membrane protein</topology>
    </subcellularLocation>
</comment>
<evidence type="ECO:0000256" key="6">
    <source>
        <dbReference type="ARBA" id="ARBA00023136"/>
    </source>
</evidence>
<feature type="transmembrane region" description="Helical" evidence="8">
    <location>
        <begin position="124"/>
        <end position="144"/>
    </location>
</feature>
<evidence type="ECO:0000256" key="5">
    <source>
        <dbReference type="ARBA" id="ARBA00022989"/>
    </source>
</evidence>
<dbReference type="GO" id="GO:0016020">
    <property type="term" value="C:membrane"/>
    <property type="evidence" value="ECO:0007669"/>
    <property type="project" value="UniProtKB-SubCell"/>
</dbReference>
<evidence type="ECO:0000256" key="4">
    <source>
        <dbReference type="ARBA" id="ARBA00022692"/>
    </source>
</evidence>
<keyword evidence="10" id="KW-1185">Reference proteome</keyword>
<keyword evidence="5 8" id="KW-1133">Transmembrane helix</keyword>
<gene>
    <name evidence="9" type="ORF">NADFUDRAFT_33525</name>
</gene>
<protein>
    <recommendedName>
        <fullName evidence="3 8">Protein YOP1</fullName>
    </recommendedName>
</protein>
<dbReference type="AlphaFoldDB" id="A0A1E3PNG6"/>
<dbReference type="Proteomes" id="UP000095009">
    <property type="component" value="Unassembled WGS sequence"/>
</dbReference>
<dbReference type="InterPro" id="IPR004345">
    <property type="entry name" value="TB2_DP1_HVA22"/>
</dbReference>
<dbReference type="PANTHER" id="PTHR12300:SF161">
    <property type="entry name" value="RECEPTOR EXPRESSION-ENHANCING PROTEIN"/>
    <property type="match status" value="1"/>
</dbReference>
<dbReference type="GO" id="GO:0180020">
    <property type="term" value="F:membrane bending activity"/>
    <property type="evidence" value="ECO:0007669"/>
    <property type="project" value="EnsemblFungi"/>
</dbReference>
<organism evidence="9 10">
    <name type="scientific">Nadsonia fulvescens var. elongata DSM 6958</name>
    <dbReference type="NCBI Taxonomy" id="857566"/>
    <lineage>
        <taxon>Eukaryota</taxon>
        <taxon>Fungi</taxon>
        <taxon>Dikarya</taxon>
        <taxon>Ascomycota</taxon>
        <taxon>Saccharomycotina</taxon>
        <taxon>Dipodascomycetes</taxon>
        <taxon>Dipodascales</taxon>
        <taxon>Dipodascales incertae sedis</taxon>
        <taxon>Nadsonia</taxon>
    </lineage>
</organism>
<dbReference type="GO" id="GO:0005635">
    <property type="term" value="C:nuclear envelope"/>
    <property type="evidence" value="ECO:0007669"/>
    <property type="project" value="EnsemblFungi"/>
</dbReference>
<dbReference type="OrthoDB" id="10009287at2759"/>
<evidence type="ECO:0000256" key="1">
    <source>
        <dbReference type="ARBA" id="ARBA00004141"/>
    </source>
</evidence>
<feature type="transmembrane region" description="Helical" evidence="8">
    <location>
        <begin position="37"/>
        <end position="55"/>
    </location>
</feature>
<dbReference type="Pfam" id="PF03134">
    <property type="entry name" value="TB2_DP1_HVA22"/>
    <property type="match status" value="1"/>
</dbReference>
<dbReference type="STRING" id="857566.A0A1E3PNG6"/>
<evidence type="ECO:0000256" key="2">
    <source>
        <dbReference type="ARBA" id="ARBA00008573"/>
    </source>
</evidence>
<feature type="transmembrane region" description="Helical" evidence="8">
    <location>
        <begin position="61"/>
        <end position="81"/>
    </location>
</feature>
<comment type="function">
    <text evidence="7">Required to generate and maintain the structure of the tubular endoplasmic reticulum network and the vacuole. Induces high curvature in membranes and causes membrane tubule formation. Involved in membrane/vesicle trafficking.</text>
</comment>
<dbReference type="GO" id="GO:0032541">
    <property type="term" value="C:cortical endoplasmic reticulum"/>
    <property type="evidence" value="ECO:0007669"/>
    <property type="project" value="EnsemblFungi"/>
</dbReference>
<keyword evidence="4 8" id="KW-0812">Transmembrane</keyword>
<evidence type="ECO:0000256" key="3">
    <source>
        <dbReference type="ARBA" id="ARBA00019184"/>
    </source>
</evidence>
<name>A0A1E3PNG6_9ASCO</name>
<dbReference type="GO" id="GO:0032153">
    <property type="term" value="C:cell division site"/>
    <property type="evidence" value="ECO:0007669"/>
    <property type="project" value="EnsemblFungi"/>
</dbReference>
<sequence>MSSIQDQFFSYVNKLDKDLDKYPSLIKLENRVGVRKAYGAVGFVVVYFLMIFLNFGGIGQLFANVAGFIIPGYYSLLALVTESKADDTQLLTYWVVFAFFSVIEFWTKAILYWFPFYYFFKTIFLLYIGLPHFGGAQLVFHNFLKPVAAKIRASRSSNASSASENLKEKINEAVEAKARSSGVEHQKLT</sequence>
<proteinExistence type="inferred from homology"/>
<evidence type="ECO:0000256" key="7">
    <source>
        <dbReference type="ARBA" id="ARBA00045873"/>
    </source>
</evidence>
<feature type="transmembrane region" description="Helical" evidence="8">
    <location>
        <begin position="93"/>
        <end position="118"/>
    </location>
</feature>
<accession>A0A1E3PNG6</accession>
<reference evidence="9 10" key="1">
    <citation type="journal article" date="2016" name="Proc. Natl. Acad. Sci. U.S.A.">
        <title>Comparative genomics of biotechnologically important yeasts.</title>
        <authorList>
            <person name="Riley R."/>
            <person name="Haridas S."/>
            <person name="Wolfe K.H."/>
            <person name="Lopes M.R."/>
            <person name="Hittinger C.T."/>
            <person name="Goeker M."/>
            <person name="Salamov A.A."/>
            <person name="Wisecaver J.H."/>
            <person name="Long T.M."/>
            <person name="Calvey C.H."/>
            <person name="Aerts A.L."/>
            <person name="Barry K.W."/>
            <person name="Choi C."/>
            <person name="Clum A."/>
            <person name="Coughlan A.Y."/>
            <person name="Deshpande S."/>
            <person name="Douglass A.P."/>
            <person name="Hanson S.J."/>
            <person name="Klenk H.-P."/>
            <person name="LaButti K.M."/>
            <person name="Lapidus A."/>
            <person name="Lindquist E.A."/>
            <person name="Lipzen A.M."/>
            <person name="Meier-Kolthoff J.P."/>
            <person name="Ohm R.A."/>
            <person name="Otillar R.P."/>
            <person name="Pangilinan J.L."/>
            <person name="Peng Y."/>
            <person name="Rokas A."/>
            <person name="Rosa C.A."/>
            <person name="Scheuner C."/>
            <person name="Sibirny A.A."/>
            <person name="Slot J.C."/>
            <person name="Stielow J.B."/>
            <person name="Sun H."/>
            <person name="Kurtzman C.P."/>
            <person name="Blackwell M."/>
            <person name="Grigoriev I.V."/>
            <person name="Jeffries T.W."/>
        </authorList>
    </citation>
    <scope>NUCLEOTIDE SEQUENCE [LARGE SCALE GENOMIC DNA]</scope>
    <source>
        <strain evidence="9 10">DSM 6958</strain>
    </source>
</reference>
<dbReference type="EMBL" id="KV454408">
    <property type="protein sequence ID" value="ODQ66774.1"/>
    <property type="molecule type" value="Genomic_DNA"/>
</dbReference>